<dbReference type="EMBL" id="CAJVPM010015235">
    <property type="protein sequence ID" value="CAG8606530.1"/>
    <property type="molecule type" value="Genomic_DNA"/>
</dbReference>
<organism evidence="1 2">
    <name type="scientific">Scutellospora calospora</name>
    <dbReference type="NCBI Taxonomy" id="85575"/>
    <lineage>
        <taxon>Eukaryota</taxon>
        <taxon>Fungi</taxon>
        <taxon>Fungi incertae sedis</taxon>
        <taxon>Mucoromycota</taxon>
        <taxon>Glomeromycotina</taxon>
        <taxon>Glomeromycetes</taxon>
        <taxon>Diversisporales</taxon>
        <taxon>Gigasporaceae</taxon>
        <taxon>Scutellospora</taxon>
    </lineage>
</organism>
<evidence type="ECO:0000313" key="1">
    <source>
        <dbReference type="EMBL" id="CAG8606530.1"/>
    </source>
</evidence>
<accession>A0ACA9MPX4</accession>
<feature type="non-terminal residue" evidence="1">
    <location>
        <position position="80"/>
    </location>
</feature>
<protein>
    <submittedName>
        <fullName evidence="1">7647_t:CDS:1</fullName>
    </submittedName>
</protein>
<gene>
    <name evidence="1" type="ORF">SCALOS_LOCUS7120</name>
</gene>
<dbReference type="Proteomes" id="UP000789860">
    <property type="component" value="Unassembled WGS sequence"/>
</dbReference>
<evidence type="ECO:0000313" key="2">
    <source>
        <dbReference type="Proteomes" id="UP000789860"/>
    </source>
</evidence>
<keyword evidence="2" id="KW-1185">Reference proteome</keyword>
<name>A0ACA9MPX4_9GLOM</name>
<proteinExistence type="predicted"/>
<reference evidence="1" key="1">
    <citation type="submission" date="2021-06" db="EMBL/GenBank/DDBJ databases">
        <authorList>
            <person name="Kallberg Y."/>
            <person name="Tangrot J."/>
            <person name="Rosling A."/>
        </authorList>
    </citation>
    <scope>NUCLEOTIDE SEQUENCE</scope>
    <source>
        <strain evidence="1">AU212A</strain>
    </source>
</reference>
<comment type="caution">
    <text evidence="1">The sequence shown here is derived from an EMBL/GenBank/DDBJ whole genome shotgun (WGS) entry which is preliminary data.</text>
</comment>
<sequence length="80" mass="9249">MANSLEGQIQKEISERHINFIKYNNFNKNQKLIGEGGFGIVREALWEECELPVALKMLKGDLKPTDINVNDKDIREFVKE</sequence>